<feature type="region of interest" description="Disordered" evidence="6">
    <location>
        <begin position="46"/>
        <end position="75"/>
    </location>
</feature>
<dbReference type="Pfam" id="PF00170">
    <property type="entry name" value="bZIP_1"/>
    <property type="match status" value="1"/>
</dbReference>
<dbReference type="SMART" id="SM00338">
    <property type="entry name" value="BRLZ"/>
    <property type="match status" value="1"/>
</dbReference>
<evidence type="ECO:0000313" key="8">
    <source>
        <dbReference type="EMBL" id="KAF6020984.1"/>
    </source>
</evidence>
<gene>
    <name evidence="8" type="ORF">EB796_020631</name>
</gene>
<dbReference type="Proteomes" id="UP000593567">
    <property type="component" value="Unassembled WGS sequence"/>
</dbReference>
<comment type="caution">
    <text evidence="8">The sequence shown here is derived from an EMBL/GenBank/DDBJ whole genome shotgun (WGS) entry which is preliminary data.</text>
</comment>
<organism evidence="8 9">
    <name type="scientific">Bugula neritina</name>
    <name type="common">Brown bryozoan</name>
    <name type="synonym">Sertularia neritina</name>
    <dbReference type="NCBI Taxonomy" id="10212"/>
    <lineage>
        <taxon>Eukaryota</taxon>
        <taxon>Metazoa</taxon>
        <taxon>Spiralia</taxon>
        <taxon>Lophotrochozoa</taxon>
        <taxon>Bryozoa</taxon>
        <taxon>Gymnolaemata</taxon>
        <taxon>Cheilostomatida</taxon>
        <taxon>Flustrina</taxon>
        <taxon>Buguloidea</taxon>
        <taxon>Bugulidae</taxon>
        <taxon>Bugula</taxon>
    </lineage>
</organism>
<dbReference type="EMBL" id="VXIV02003139">
    <property type="protein sequence ID" value="KAF6020984.1"/>
    <property type="molecule type" value="Genomic_DNA"/>
</dbReference>
<sequence length="282" mass="30326">MLFASNGLLQTPTPTQFIYPKYVTDEQEAYARGFVEALAQLHGGIPGQPGSVVPGAQGSQSSSSSNPSSESSVYSQFLPTSASGSVVHSSASNLPTMPKKVATSSLATTSKPPTSTVPSVSLGFVPSATSLDLNVKSEPFSQDRNLDHTVPTASTSLQVSPTPSSSRLSDSPSPAPISPGSTVNMDNDHTNLPIDLDDQESIKVERKRARNRIAARKCRTRKLERISRLEEKVNDLKNKNNELLQHATSLNEQVVQLKQQIVDHMKTGCQIMMPNIQSLTQT</sequence>
<keyword evidence="5" id="KW-0175">Coiled coil</keyword>
<feature type="compositionally biased region" description="Low complexity" evidence="6">
    <location>
        <begin position="50"/>
        <end position="75"/>
    </location>
</feature>
<dbReference type="GO" id="GO:0000981">
    <property type="term" value="F:DNA-binding transcription factor activity, RNA polymerase II-specific"/>
    <property type="evidence" value="ECO:0007669"/>
    <property type="project" value="TreeGrafter"/>
</dbReference>
<keyword evidence="2" id="KW-0805">Transcription regulation</keyword>
<dbReference type="InterPro" id="IPR004827">
    <property type="entry name" value="bZIP"/>
</dbReference>
<name>A0A7J7J5J5_BUGNE</name>
<dbReference type="GO" id="GO:0005667">
    <property type="term" value="C:transcription regulator complex"/>
    <property type="evidence" value="ECO:0007669"/>
    <property type="project" value="TreeGrafter"/>
</dbReference>
<dbReference type="GO" id="GO:0000978">
    <property type="term" value="F:RNA polymerase II cis-regulatory region sequence-specific DNA binding"/>
    <property type="evidence" value="ECO:0007669"/>
    <property type="project" value="TreeGrafter"/>
</dbReference>
<dbReference type="InterPro" id="IPR002112">
    <property type="entry name" value="Leuzip_Jun"/>
</dbReference>
<keyword evidence="4" id="KW-0804">Transcription</keyword>
<dbReference type="CDD" id="cd14696">
    <property type="entry name" value="bZIP_Jun"/>
    <property type="match status" value="1"/>
</dbReference>
<dbReference type="PANTHER" id="PTHR11462">
    <property type="entry name" value="JUN TRANSCRIPTION FACTOR-RELATED"/>
    <property type="match status" value="1"/>
</dbReference>
<dbReference type="PROSITE" id="PS00036">
    <property type="entry name" value="BZIP_BASIC"/>
    <property type="match status" value="1"/>
</dbReference>
<dbReference type="InterPro" id="IPR050946">
    <property type="entry name" value="AP-1_TF_bZIP"/>
</dbReference>
<keyword evidence="9" id="KW-1185">Reference proteome</keyword>
<accession>A0A7J7J5J5</accession>
<proteinExistence type="inferred from homology"/>
<dbReference type="PRINTS" id="PR00043">
    <property type="entry name" value="LEUZIPPRJUN"/>
</dbReference>
<feature type="region of interest" description="Disordered" evidence="6">
    <location>
        <begin position="103"/>
        <end position="122"/>
    </location>
</feature>
<feature type="compositionally biased region" description="Low complexity" evidence="6">
    <location>
        <begin position="108"/>
        <end position="121"/>
    </location>
</feature>
<evidence type="ECO:0000259" key="7">
    <source>
        <dbReference type="PROSITE" id="PS50217"/>
    </source>
</evidence>
<dbReference type="Gene3D" id="1.20.5.170">
    <property type="match status" value="1"/>
</dbReference>
<dbReference type="InterPro" id="IPR005643">
    <property type="entry name" value="JNK"/>
</dbReference>
<dbReference type="PROSITE" id="PS50217">
    <property type="entry name" value="BZIP"/>
    <property type="match status" value="1"/>
</dbReference>
<dbReference type="PANTHER" id="PTHR11462:SF35">
    <property type="entry name" value="TRANSCRIPTION FACTOR JRA"/>
    <property type="match status" value="1"/>
</dbReference>
<dbReference type="Pfam" id="PF03957">
    <property type="entry name" value="Jun"/>
    <property type="match status" value="1"/>
</dbReference>
<evidence type="ECO:0000256" key="5">
    <source>
        <dbReference type="SAM" id="Coils"/>
    </source>
</evidence>
<comment type="similarity">
    <text evidence="1">Belongs to the bZIP family. Jun subfamily.</text>
</comment>
<protein>
    <submittedName>
        <fullName evidence="8">JUN</fullName>
    </submittedName>
</protein>
<dbReference type="GO" id="GO:0042127">
    <property type="term" value="P:regulation of cell population proliferation"/>
    <property type="evidence" value="ECO:0007669"/>
    <property type="project" value="TreeGrafter"/>
</dbReference>
<dbReference type="GO" id="GO:0051726">
    <property type="term" value="P:regulation of cell cycle"/>
    <property type="evidence" value="ECO:0007669"/>
    <property type="project" value="TreeGrafter"/>
</dbReference>
<evidence type="ECO:0000256" key="3">
    <source>
        <dbReference type="ARBA" id="ARBA00023125"/>
    </source>
</evidence>
<feature type="region of interest" description="Disordered" evidence="6">
    <location>
        <begin position="140"/>
        <end position="194"/>
    </location>
</feature>
<dbReference type="InterPro" id="IPR046347">
    <property type="entry name" value="bZIP_sf"/>
</dbReference>
<dbReference type="OrthoDB" id="2187714at2759"/>
<evidence type="ECO:0000256" key="6">
    <source>
        <dbReference type="SAM" id="MobiDB-lite"/>
    </source>
</evidence>
<evidence type="ECO:0000313" key="9">
    <source>
        <dbReference type="Proteomes" id="UP000593567"/>
    </source>
</evidence>
<feature type="coiled-coil region" evidence="5">
    <location>
        <begin position="219"/>
        <end position="267"/>
    </location>
</feature>
<dbReference type="SUPFAM" id="SSF57959">
    <property type="entry name" value="Leucine zipper domain"/>
    <property type="match status" value="1"/>
</dbReference>
<evidence type="ECO:0000256" key="4">
    <source>
        <dbReference type="ARBA" id="ARBA00023163"/>
    </source>
</evidence>
<evidence type="ECO:0000256" key="1">
    <source>
        <dbReference type="ARBA" id="ARBA00006882"/>
    </source>
</evidence>
<feature type="compositionally biased region" description="Low complexity" evidence="6">
    <location>
        <begin position="160"/>
        <end position="172"/>
    </location>
</feature>
<dbReference type="AlphaFoldDB" id="A0A7J7J5J5"/>
<reference evidence="8" key="1">
    <citation type="submission" date="2020-06" db="EMBL/GenBank/DDBJ databases">
        <title>Draft genome of Bugula neritina, a colonial animal packing powerful symbionts and potential medicines.</title>
        <authorList>
            <person name="Rayko M."/>
        </authorList>
    </citation>
    <scope>NUCLEOTIDE SEQUENCE [LARGE SCALE GENOMIC DNA]</scope>
    <source>
        <strain evidence="8">Kwan_BN1</strain>
    </source>
</reference>
<keyword evidence="3" id="KW-0238">DNA-binding</keyword>
<evidence type="ECO:0000256" key="2">
    <source>
        <dbReference type="ARBA" id="ARBA00023015"/>
    </source>
</evidence>
<feature type="domain" description="BZIP" evidence="7">
    <location>
        <begin position="201"/>
        <end position="264"/>
    </location>
</feature>